<dbReference type="Gene3D" id="3.40.50.2000">
    <property type="entry name" value="Glycogen Phosphorylase B"/>
    <property type="match status" value="1"/>
</dbReference>
<dbReference type="InterPro" id="IPR020023">
    <property type="entry name" value="PseG"/>
</dbReference>
<organism evidence="1 2">
    <name type="scientific">Alteromonas aquimaris</name>
    <dbReference type="NCBI Taxonomy" id="2998417"/>
    <lineage>
        <taxon>Bacteria</taxon>
        <taxon>Pseudomonadati</taxon>
        <taxon>Pseudomonadota</taxon>
        <taxon>Gammaproteobacteria</taxon>
        <taxon>Alteromonadales</taxon>
        <taxon>Alteromonadaceae</taxon>
        <taxon>Alteromonas/Salinimonas group</taxon>
        <taxon>Alteromonas</taxon>
    </lineage>
</organism>
<keyword evidence="1" id="KW-0378">Hydrolase</keyword>
<accession>A0ABT3P4A7</accession>
<name>A0ABT3P4A7_9ALTE</name>
<reference evidence="1" key="1">
    <citation type="submission" date="2022-11" db="EMBL/GenBank/DDBJ databases">
        <title>Alteromonas sp. nov., isolated from sea water of the Qingdao.</title>
        <authorList>
            <person name="Wang Q."/>
        </authorList>
    </citation>
    <scope>NUCLEOTIDE SEQUENCE</scope>
    <source>
        <strain evidence="1">ASW11-7</strain>
    </source>
</reference>
<protein>
    <submittedName>
        <fullName evidence="1">UDP-2,4-diacetamido-2,4, 6-trideoxy-beta-L-altropyranose hydrolase</fullName>
        <ecNumber evidence="1">3.6.1.57</ecNumber>
    </submittedName>
</protein>
<gene>
    <name evidence="1" type="primary">pseG</name>
    <name evidence="1" type="ORF">OPS25_03665</name>
</gene>
<dbReference type="GO" id="GO:0016787">
    <property type="term" value="F:hydrolase activity"/>
    <property type="evidence" value="ECO:0007669"/>
    <property type="project" value="UniProtKB-KW"/>
</dbReference>
<dbReference type="NCBIfam" id="TIGR03590">
    <property type="entry name" value="PseG"/>
    <property type="match status" value="1"/>
</dbReference>
<dbReference type="EMBL" id="JAPFRD010000005">
    <property type="protein sequence ID" value="MCW8107602.1"/>
    <property type="molecule type" value="Genomic_DNA"/>
</dbReference>
<evidence type="ECO:0000313" key="1">
    <source>
        <dbReference type="EMBL" id="MCW8107602.1"/>
    </source>
</evidence>
<comment type="caution">
    <text evidence="1">The sequence shown here is derived from an EMBL/GenBank/DDBJ whole genome shotgun (WGS) entry which is preliminary data.</text>
</comment>
<keyword evidence="2" id="KW-1185">Reference proteome</keyword>
<dbReference type="RefSeq" id="WP_265616309.1">
    <property type="nucleotide sequence ID" value="NZ_JAPFRD010000005.1"/>
</dbReference>
<proteinExistence type="predicted"/>
<sequence length="335" mass="36373">MRPLFFRVLASTQTGAGHLMRSLALAQAAESYDVPSVFLLDAEAKSVAAKRHDWHYKIIDLPSGLADDEEGNWIGAQAKEQGAAAIIFDGYTFAADTIKASRSGHCTLVLMDDGMTHVSQFVDIVVDPAASPKTDSAQQRFCYGPEFRLLRREFAEVSPNPISQRNGIAISLGGSDPKNLTIPLLEAIAKRMPNLPIRVVTGPAYQRLSELEACIATLLNPIQHIHNCQDMSEVWNHAKLAISAAGGSQFELGTCATPSILLIVADNQQEATKQAVKEGWAHSFDCVDRTPLADIANCVQSLLDNDLQVLSDKAKGLYDAEGATRLLKIIAEHQQ</sequence>
<dbReference type="Gene3D" id="3.40.50.11190">
    <property type="match status" value="1"/>
</dbReference>
<evidence type="ECO:0000313" key="2">
    <source>
        <dbReference type="Proteomes" id="UP001142810"/>
    </source>
</evidence>
<dbReference type="SUPFAM" id="SSF53756">
    <property type="entry name" value="UDP-Glycosyltransferase/glycogen phosphorylase"/>
    <property type="match status" value="1"/>
</dbReference>
<dbReference type="Proteomes" id="UP001142810">
    <property type="component" value="Unassembled WGS sequence"/>
</dbReference>
<dbReference type="EC" id="3.6.1.57" evidence="1"/>